<evidence type="ECO:0000259" key="2">
    <source>
        <dbReference type="Pfam" id="PF17921"/>
    </source>
</evidence>
<accession>A0A5J4NUV8</accession>
<dbReference type="PANTHER" id="PTHR37984:SF5">
    <property type="entry name" value="PROTEIN NYNRIN-LIKE"/>
    <property type="match status" value="1"/>
</dbReference>
<dbReference type="Gene3D" id="3.10.10.10">
    <property type="entry name" value="HIV Type 1 Reverse Transcriptase, subunit A, domain 1"/>
    <property type="match status" value="1"/>
</dbReference>
<dbReference type="Proteomes" id="UP000324629">
    <property type="component" value="Unassembled WGS sequence"/>
</dbReference>
<dbReference type="InterPro" id="IPR050951">
    <property type="entry name" value="Retrovirus_Pol_polyprotein"/>
</dbReference>
<reference evidence="3 4" key="1">
    <citation type="journal article" date="2019" name="Gigascience">
        <title>Whole-genome sequence of the oriental lung fluke Paragonimus westermani.</title>
        <authorList>
            <person name="Oey H."/>
            <person name="Zakrzewski M."/>
            <person name="Narain K."/>
            <person name="Devi K.R."/>
            <person name="Agatsuma T."/>
            <person name="Nawaratna S."/>
            <person name="Gobert G.N."/>
            <person name="Jones M.K."/>
            <person name="Ragan M.A."/>
            <person name="McManus D.P."/>
            <person name="Krause L."/>
        </authorList>
    </citation>
    <scope>NUCLEOTIDE SEQUENCE [LARGE SCALE GENOMIC DNA]</scope>
    <source>
        <strain evidence="3 4">IND2009</strain>
    </source>
</reference>
<dbReference type="AlphaFoldDB" id="A0A5J4NUV8"/>
<dbReference type="Gene3D" id="3.30.70.270">
    <property type="match status" value="1"/>
</dbReference>
<dbReference type="Gene3D" id="1.10.340.70">
    <property type="match status" value="1"/>
</dbReference>
<organism evidence="3 4">
    <name type="scientific">Paragonimus westermani</name>
    <dbReference type="NCBI Taxonomy" id="34504"/>
    <lineage>
        <taxon>Eukaryota</taxon>
        <taxon>Metazoa</taxon>
        <taxon>Spiralia</taxon>
        <taxon>Lophotrochozoa</taxon>
        <taxon>Platyhelminthes</taxon>
        <taxon>Trematoda</taxon>
        <taxon>Digenea</taxon>
        <taxon>Plagiorchiida</taxon>
        <taxon>Troglotremata</taxon>
        <taxon>Troglotrematidae</taxon>
        <taxon>Paragonimus</taxon>
    </lineage>
</organism>
<comment type="caution">
    <text evidence="3">The sequence shown here is derived from an EMBL/GenBank/DDBJ whole genome shotgun (WGS) entry which is preliminary data.</text>
</comment>
<feature type="compositionally biased region" description="Polar residues" evidence="1">
    <location>
        <begin position="1"/>
        <end position="13"/>
    </location>
</feature>
<evidence type="ECO:0000313" key="3">
    <source>
        <dbReference type="EMBL" id="KAA3679311.1"/>
    </source>
</evidence>
<feature type="domain" description="Integrase zinc-binding" evidence="2">
    <location>
        <begin position="299"/>
        <end position="347"/>
    </location>
</feature>
<feature type="region of interest" description="Disordered" evidence="1">
    <location>
        <begin position="1"/>
        <end position="21"/>
    </location>
</feature>
<sequence length="389" mass="44224">MLLDTLATSSQANEAPDRSRNTGALACRERYRNAGGVIPIRWKAILGMEFLGRFGGAVNLEDSQLTNESCLVDLGRGQLAEGCFAVGNDTPDSTSVVHHEMDTSDLRPIRRTPRRTPVRYEQHLDTMVTDMYKKRIIRPSVLLRSSPVVLVKKKNEAPRLCVNYRELSEITAKESLRTPRFDATLDALRARWQERLQEYRFVREYRRGSRPGHANALSRVTVLNEVNTTLLYDASTSWAEDQLNDSYIANIYQLQANGLLKPSAIEMKQELFDERALWGHWKDSKLTDRVLYQVESAVVLSKIHTELGHAGQLETEAAIRQRYWWPGIQADVATQRLSCEACSAIKNHTRSSRSTGTGGNRTPRTKRRRGYHESAAVNQKGGITTYWFW</sequence>
<dbReference type="SUPFAM" id="SSF56672">
    <property type="entry name" value="DNA/RNA polymerases"/>
    <property type="match status" value="1"/>
</dbReference>
<keyword evidence="4" id="KW-1185">Reference proteome</keyword>
<dbReference type="InterPro" id="IPR043128">
    <property type="entry name" value="Rev_trsase/Diguanyl_cyclase"/>
</dbReference>
<dbReference type="Pfam" id="PF17921">
    <property type="entry name" value="Integrase_H2C2"/>
    <property type="match status" value="1"/>
</dbReference>
<dbReference type="InterPro" id="IPR043502">
    <property type="entry name" value="DNA/RNA_pol_sf"/>
</dbReference>
<gene>
    <name evidence="3" type="ORF">DEA37_0000632</name>
</gene>
<name>A0A5J4NUV8_9TREM</name>
<proteinExistence type="predicted"/>
<dbReference type="InterPro" id="IPR041588">
    <property type="entry name" value="Integrase_H2C2"/>
</dbReference>
<dbReference type="EMBL" id="QNGE01000778">
    <property type="protein sequence ID" value="KAA3679311.1"/>
    <property type="molecule type" value="Genomic_DNA"/>
</dbReference>
<feature type="region of interest" description="Disordered" evidence="1">
    <location>
        <begin position="349"/>
        <end position="374"/>
    </location>
</feature>
<dbReference type="PANTHER" id="PTHR37984">
    <property type="entry name" value="PROTEIN CBG26694"/>
    <property type="match status" value="1"/>
</dbReference>
<evidence type="ECO:0000256" key="1">
    <source>
        <dbReference type="SAM" id="MobiDB-lite"/>
    </source>
</evidence>
<protein>
    <recommendedName>
        <fullName evidence="2">Integrase zinc-binding domain-containing protein</fullName>
    </recommendedName>
</protein>
<evidence type="ECO:0000313" key="4">
    <source>
        <dbReference type="Proteomes" id="UP000324629"/>
    </source>
</evidence>